<evidence type="ECO:0000313" key="5">
    <source>
        <dbReference type="Proteomes" id="UP001165135"/>
    </source>
</evidence>
<dbReference type="Pfam" id="PF11611">
    <property type="entry name" value="DUF4352"/>
    <property type="match status" value="1"/>
</dbReference>
<sequence>MNSPYRFFRALAGFGLSVALFTACSGNGATDEPSESALSPLPTQTTIAAALGSTIKLRSGVGTDKPDPNLGPSEIEVAATKVADPVKGGDDPLASPAPGNRLVAVEFTFTDRGVNPFKTAVDAATVVDAQGKSYKDKVALHLSVNPLISTVNVPAGGTQTGYIPFEVPQDATITKVRWAMDLGAGQTGEWNLG</sequence>
<accession>A0A9W6VSK2</accession>
<keyword evidence="1 2" id="KW-0732">Signal</keyword>
<dbReference type="RefSeq" id="WP_285627351.1">
    <property type="nucleotide sequence ID" value="NZ_BSTJ01000007.1"/>
</dbReference>
<evidence type="ECO:0000313" key="4">
    <source>
        <dbReference type="EMBL" id="GLY77602.1"/>
    </source>
</evidence>
<reference evidence="4" key="1">
    <citation type="submission" date="2023-03" db="EMBL/GenBank/DDBJ databases">
        <title>Actinoallomurus iriomotensis NBRC 103681.</title>
        <authorList>
            <person name="Ichikawa N."/>
            <person name="Sato H."/>
            <person name="Tonouchi N."/>
        </authorList>
    </citation>
    <scope>NUCLEOTIDE SEQUENCE</scope>
    <source>
        <strain evidence="4">NBRC 103681</strain>
    </source>
</reference>
<dbReference type="Gene3D" id="2.60.40.1240">
    <property type="match status" value="1"/>
</dbReference>
<dbReference type="Proteomes" id="UP001165135">
    <property type="component" value="Unassembled WGS sequence"/>
</dbReference>
<organism evidence="4 5">
    <name type="scientific">Actinoallomurus iriomotensis</name>
    <dbReference type="NCBI Taxonomy" id="478107"/>
    <lineage>
        <taxon>Bacteria</taxon>
        <taxon>Bacillati</taxon>
        <taxon>Actinomycetota</taxon>
        <taxon>Actinomycetes</taxon>
        <taxon>Streptosporangiales</taxon>
        <taxon>Thermomonosporaceae</taxon>
        <taxon>Actinoallomurus</taxon>
    </lineage>
</organism>
<dbReference type="PROSITE" id="PS51257">
    <property type="entry name" value="PROKAR_LIPOPROTEIN"/>
    <property type="match status" value="1"/>
</dbReference>
<proteinExistence type="predicted"/>
<comment type="caution">
    <text evidence="4">The sequence shown here is derived from an EMBL/GenBank/DDBJ whole genome shotgun (WGS) entry which is preliminary data.</text>
</comment>
<dbReference type="EMBL" id="BSTJ01000007">
    <property type="protein sequence ID" value="GLY77602.1"/>
    <property type="molecule type" value="Genomic_DNA"/>
</dbReference>
<feature type="signal peptide" evidence="2">
    <location>
        <begin position="1"/>
        <end position="25"/>
    </location>
</feature>
<dbReference type="InterPro" id="IPR029050">
    <property type="entry name" value="Immunoprotect_excell_Ig-like"/>
</dbReference>
<name>A0A9W6VSK2_9ACTN</name>
<gene>
    <name evidence="4" type="ORF">Airi01_058690</name>
</gene>
<evidence type="ECO:0000256" key="1">
    <source>
        <dbReference type="ARBA" id="ARBA00022729"/>
    </source>
</evidence>
<dbReference type="AlphaFoldDB" id="A0A9W6VSK2"/>
<evidence type="ECO:0000259" key="3">
    <source>
        <dbReference type="Pfam" id="PF11611"/>
    </source>
</evidence>
<feature type="domain" description="DUF4352" evidence="3">
    <location>
        <begin position="75"/>
        <end position="172"/>
    </location>
</feature>
<protein>
    <recommendedName>
        <fullName evidence="3">DUF4352 domain-containing protein</fullName>
    </recommendedName>
</protein>
<feature type="chain" id="PRO_5040996837" description="DUF4352 domain-containing protein" evidence="2">
    <location>
        <begin position="26"/>
        <end position="193"/>
    </location>
</feature>
<dbReference type="InterPro" id="IPR029051">
    <property type="entry name" value="DUF4352"/>
</dbReference>
<evidence type="ECO:0000256" key="2">
    <source>
        <dbReference type="SAM" id="SignalP"/>
    </source>
</evidence>